<name>A0A840CJF6_9BACT</name>
<keyword evidence="4" id="KW-0472">Membrane</keyword>
<evidence type="ECO:0000256" key="2">
    <source>
        <dbReference type="ARBA" id="ARBA00022692"/>
    </source>
</evidence>
<dbReference type="GO" id="GO:0009306">
    <property type="term" value="P:protein secretion"/>
    <property type="evidence" value="ECO:0007669"/>
    <property type="project" value="InterPro"/>
</dbReference>
<accession>A0A840CJF6</accession>
<dbReference type="Proteomes" id="UP000555103">
    <property type="component" value="Unassembled WGS sequence"/>
</dbReference>
<keyword evidence="2" id="KW-0812">Transmembrane</keyword>
<comment type="subcellular location">
    <subcellularLocation>
        <location evidence="1">Membrane</location>
        <topology evidence="1">Single-pass membrane protein</topology>
    </subcellularLocation>
</comment>
<dbReference type="InterPro" id="IPR052894">
    <property type="entry name" value="AsmA-related"/>
</dbReference>
<reference evidence="6 7" key="1">
    <citation type="submission" date="2020-08" db="EMBL/GenBank/DDBJ databases">
        <title>Genomic Encyclopedia of Type Strains, Phase IV (KMG-IV): sequencing the most valuable type-strain genomes for metagenomic binning, comparative biology and taxonomic classification.</title>
        <authorList>
            <person name="Goeker M."/>
        </authorList>
    </citation>
    <scope>NUCLEOTIDE SEQUENCE [LARGE SCALE GENOMIC DNA]</scope>
    <source>
        <strain evidence="6 7">DSM 104969</strain>
    </source>
</reference>
<evidence type="ECO:0000259" key="5">
    <source>
        <dbReference type="Pfam" id="PF04357"/>
    </source>
</evidence>
<gene>
    <name evidence="6" type="ORF">GGR21_001190</name>
</gene>
<dbReference type="PANTHER" id="PTHR30441:SF8">
    <property type="entry name" value="DUF748 DOMAIN-CONTAINING PROTEIN"/>
    <property type="match status" value="1"/>
</dbReference>
<dbReference type="PANTHER" id="PTHR30441">
    <property type="entry name" value="DUF748 DOMAIN-CONTAINING PROTEIN"/>
    <property type="match status" value="1"/>
</dbReference>
<comment type="caution">
    <text evidence="6">The sequence shown here is derived from an EMBL/GenBank/DDBJ whole genome shotgun (WGS) entry which is preliminary data.</text>
</comment>
<evidence type="ECO:0000256" key="4">
    <source>
        <dbReference type="ARBA" id="ARBA00023136"/>
    </source>
</evidence>
<keyword evidence="7" id="KW-1185">Reference proteome</keyword>
<protein>
    <recommendedName>
        <fullName evidence="5">Translocation and assembly module TamB C-terminal domain-containing protein</fullName>
    </recommendedName>
</protein>
<evidence type="ECO:0000256" key="1">
    <source>
        <dbReference type="ARBA" id="ARBA00004167"/>
    </source>
</evidence>
<evidence type="ECO:0000256" key="3">
    <source>
        <dbReference type="ARBA" id="ARBA00022989"/>
    </source>
</evidence>
<dbReference type="GO" id="GO:0090313">
    <property type="term" value="P:regulation of protein targeting to membrane"/>
    <property type="evidence" value="ECO:0007669"/>
    <property type="project" value="TreeGrafter"/>
</dbReference>
<sequence length="1495" mass="167410">MGIVTGLIILLFVLLNIPAFREYTKNIVVDELKKKLDTDLGIGSLYYSPFSTLELDSVYLNGQQGERILMADRISAGVDLLALLQGRIVITSAWLSDFDVHLSKQDSVSPMNIQFIVDAFKPKDDKPKGKVEFVVNSLNISNGRFFYDVKDKPVKTNTFDVNHIQVSDLQAKLSLKSLASDSLNVQVKKISLKEKSGLEISNLVFRLITQGKKASVRGFKLDLPSSKLELNKLEVDLLPTSDTANVLDYATLDCVIAHSHFAPKDIAAFTPALQYFKDEVTLEGHISGSVDNLLVENLVINYGERMQLVSNVEIKDIRNKDKMYILGSIDNLTVSSEEIESLVNNFSKTRKSLPQELRRLGTISFEGDVSGYLSQLTAFGSLETALGIVRTDVLFGLNPRKGIDFAVQGKVATSGFNLGTLLNSKDLDKASLNLSVDLEKPSYGKIKGNAQGNVHDFYYKDYTYHDISLDVDYDGLSVNGQVSMDDPNGMLRLEGLLDMADKDNPKLNFTASVRNAQLDNLNLVRKMPHTYLSFAIDADFTGKDIDNAIGYISIDSIDFIREDKLFQMDNLLVEVSGPQEDRNLRISSDLLTGEVKGSYSFSSMINSIQQTLHEFLPALIRPKDKIKPEEKDNILDFNLQINNTESLSNILNLPVTIFSPSKIVGFYNNRQDKFNVEIFTPSVKVAGMNVKSGYVSLKNPQDAVEARINLMVMGKNNVSNDIAIRSNLKDNLLETNISLVNTGKQKAKGDFSIATLFSREDNRPLSIDITTLPSELLLNNANWRLEKSHIQIQEGMYAVDNFRIYNDDGSQEVKINGKYSTKNTNDILKAELKNISLQYVFETLAIDALQFGGEATGNLFVSTIENKPYANTRLEVTNFKFNGTDLGNLNLFSELDEEKNMVMLDGLIKTKENKLTKVDGTLDPVKQTLSIYFDADSIDIGFLNKYAESIFQGIHGRGTGNVHLHGNFSDVTIEGKAFIQDGSMGINFLNTRYSFTDTVYLKKDLIYFNDITLLDEHNNKAQASGKVSHDYFSNFMYQVDLTASNFLLYNASQLQNPLFYGKVFASGNGTISGDEEVVDVDIRMRTEENTLVRMNFMEEEVSEYSFITYKSKNQPDSLNTEQTAMQLAPIKTSSDMEINMNFYIDATPDATVELVMDPVGGDILRGSGSGAMQFQWNTKSSPRLSGTYHINRGSYNFTFQRLMERRFSIQEGSTVRFDGDPFQAVLNVNAIYKVNASLNDLDKNLAESTGQSTIPVNCVLNLTGALRRPTVGLDITFPSTDAEVERQVKSIINTEDEINKQVAYLLILSKFRAPHGANVDNPTSDFAAVASATLSNQLTKIVGQIDDRWQLGTNIRYSDTEMTYTEAELILSSQLLDDRLIINGNFGYRNDVNMNKEAMITDVDIEYLLNNAGTWRIKAYNHYNEKYYYIRSDKAIQTQGIGIVYKKDFDSLRDLFGIYRPMRRHTQPSDTIVPVIPDSTKKGSALSHFIKLRKK</sequence>
<organism evidence="6 7">
    <name type="scientific">Dysgonomonas hofstadii</name>
    <dbReference type="NCBI Taxonomy" id="637886"/>
    <lineage>
        <taxon>Bacteria</taxon>
        <taxon>Pseudomonadati</taxon>
        <taxon>Bacteroidota</taxon>
        <taxon>Bacteroidia</taxon>
        <taxon>Bacteroidales</taxon>
        <taxon>Dysgonomonadaceae</taxon>
        <taxon>Dysgonomonas</taxon>
    </lineage>
</organism>
<dbReference type="GO" id="GO:0005886">
    <property type="term" value="C:plasma membrane"/>
    <property type="evidence" value="ECO:0007669"/>
    <property type="project" value="InterPro"/>
</dbReference>
<dbReference type="EMBL" id="JACIEP010000003">
    <property type="protein sequence ID" value="MBB4035301.1"/>
    <property type="molecule type" value="Genomic_DNA"/>
</dbReference>
<proteinExistence type="predicted"/>
<feature type="domain" description="Translocation and assembly module TamB C-terminal" evidence="5">
    <location>
        <begin position="1015"/>
        <end position="1449"/>
    </location>
</feature>
<evidence type="ECO:0000313" key="7">
    <source>
        <dbReference type="Proteomes" id="UP000555103"/>
    </source>
</evidence>
<dbReference type="InterPro" id="IPR007452">
    <property type="entry name" value="TamB_C"/>
</dbReference>
<dbReference type="RefSeq" id="WP_246348002.1">
    <property type="nucleotide sequence ID" value="NZ_JACIEP010000003.1"/>
</dbReference>
<dbReference type="Pfam" id="PF04357">
    <property type="entry name" value="TamB"/>
    <property type="match status" value="1"/>
</dbReference>
<evidence type="ECO:0000313" key="6">
    <source>
        <dbReference type="EMBL" id="MBB4035301.1"/>
    </source>
</evidence>
<keyword evidence="3" id="KW-1133">Transmembrane helix</keyword>